<dbReference type="AlphaFoldDB" id="A0A8S1L2Y5"/>
<feature type="region of interest" description="Disordered" evidence="4">
    <location>
        <begin position="1"/>
        <end position="29"/>
    </location>
</feature>
<dbReference type="EMBL" id="CAJJDN010000016">
    <property type="protein sequence ID" value="CAD8062238.1"/>
    <property type="molecule type" value="Genomic_DNA"/>
</dbReference>
<evidence type="ECO:0000256" key="4">
    <source>
        <dbReference type="SAM" id="MobiDB-lite"/>
    </source>
</evidence>
<evidence type="ECO:0000259" key="5">
    <source>
        <dbReference type="PROSITE" id="PS51634"/>
    </source>
</evidence>
<feature type="compositionally biased region" description="Low complexity" evidence="4">
    <location>
        <begin position="113"/>
        <end position="128"/>
    </location>
</feature>
<protein>
    <recommendedName>
        <fullName evidence="5">CRC domain-containing protein</fullName>
    </recommendedName>
</protein>
<name>A0A8S1L2Y5_9CILI</name>
<dbReference type="GO" id="GO:0006355">
    <property type="term" value="P:regulation of DNA-templated transcription"/>
    <property type="evidence" value="ECO:0007669"/>
    <property type="project" value="TreeGrafter"/>
</dbReference>
<feature type="region of interest" description="Disordered" evidence="4">
    <location>
        <begin position="97"/>
        <end position="128"/>
    </location>
</feature>
<dbReference type="GO" id="GO:0005634">
    <property type="term" value="C:nucleus"/>
    <property type="evidence" value="ECO:0007669"/>
    <property type="project" value="UniProtKB-SubCell"/>
</dbReference>
<dbReference type="InterPro" id="IPR033467">
    <property type="entry name" value="Tesmin/TSO1-like_CXC"/>
</dbReference>
<comment type="caution">
    <text evidence="6">The sequence shown here is derived from an EMBL/GenBank/DDBJ whole genome shotgun (WGS) entry which is preliminary data.</text>
</comment>
<comment type="similarity">
    <text evidence="2">Belongs to the lin-54 family.</text>
</comment>
<feature type="domain" description="CRC" evidence="5">
    <location>
        <begin position="148"/>
        <end position="258"/>
    </location>
</feature>
<accession>A0A8S1L2Y5</accession>
<evidence type="ECO:0000313" key="7">
    <source>
        <dbReference type="Proteomes" id="UP000692954"/>
    </source>
</evidence>
<comment type="subcellular location">
    <subcellularLocation>
        <location evidence="1">Nucleus</location>
    </subcellularLocation>
</comment>
<dbReference type="PANTHER" id="PTHR12446">
    <property type="entry name" value="TESMIN/TSO1-RELATED"/>
    <property type="match status" value="1"/>
</dbReference>
<dbReference type="Pfam" id="PF03638">
    <property type="entry name" value="TCR"/>
    <property type="match status" value="2"/>
</dbReference>
<dbReference type="PANTHER" id="PTHR12446:SF34">
    <property type="entry name" value="PROTEIN LIN-54 HOMOLOG"/>
    <property type="match status" value="1"/>
</dbReference>
<keyword evidence="3" id="KW-0539">Nucleus</keyword>
<dbReference type="InterPro" id="IPR005172">
    <property type="entry name" value="CRC"/>
</dbReference>
<sequence>MNSQFSPQNNLQQTSQQLQSTNQQPPTHQNNIQYYPIIYIQADSFPMSNVPQFNRIEHNNFQLICHPVMPDDPFYSYLSHVSNIIQKSQTQKTEILIKSEDDQDAPKPITQNQISQSRRGSGVQQQKLPQIQKQIKIKAMIDHSKESNFQPCNCSQSNCLKRYCACFHSNKMCSDQCQCKDCKNIELFSQEREFAINHVFKKCHRDKNVPVNELLSLQISYGCKCKATGCQKKYCECFKRGQTCGNLCSCEDCLNYPFNLINQDKLRKKINIQK</sequence>
<evidence type="ECO:0000313" key="6">
    <source>
        <dbReference type="EMBL" id="CAD8062238.1"/>
    </source>
</evidence>
<keyword evidence="7" id="KW-1185">Reference proteome</keyword>
<dbReference type="PROSITE" id="PS51634">
    <property type="entry name" value="CRC"/>
    <property type="match status" value="1"/>
</dbReference>
<dbReference type="SMART" id="SM01114">
    <property type="entry name" value="CXC"/>
    <property type="match status" value="2"/>
</dbReference>
<evidence type="ECO:0000256" key="2">
    <source>
        <dbReference type="ARBA" id="ARBA00007267"/>
    </source>
</evidence>
<evidence type="ECO:0000256" key="1">
    <source>
        <dbReference type="ARBA" id="ARBA00004123"/>
    </source>
</evidence>
<evidence type="ECO:0000256" key="3">
    <source>
        <dbReference type="ARBA" id="ARBA00023242"/>
    </source>
</evidence>
<dbReference type="Proteomes" id="UP000692954">
    <property type="component" value="Unassembled WGS sequence"/>
</dbReference>
<reference evidence="6" key="1">
    <citation type="submission" date="2021-01" db="EMBL/GenBank/DDBJ databases">
        <authorList>
            <consortium name="Genoscope - CEA"/>
            <person name="William W."/>
        </authorList>
    </citation>
    <scope>NUCLEOTIDE SEQUENCE</scope>
</reference>
<gene>
    <name evidence="6" type="ORF">PSON_ATCC_30995.1.T0160242</name>
</gene>
<proteinExistence type="inferred from homology"/>
<dbReference type="OrthoDB" id="6283463at2759"/>
<organism evidence="6 7">
    <name type="scientific">Paramecium sonneborni</name>
    <dbReference type="NCBI Taxonomy" id="65129"/>
    <lineage>
        <taxon>Eukaryota</taxon>
        <taxon>Sar</taxon>
        <taxon>Alveolata</taxon>
        <taxon>Ciliophora</taxon>
        <taxon>Intramacronucleata</taxon>
        <taxon>Oligohymenophorea</taxon>
        <taxon>Peniculida</taxon>
        <taxon>Parameciidae</taxon>
        <taxon>Paramecium</taxon>
    </lineage>
</organism>
<dbReference type="InterPro" id="IPR028307">
    <property type="entry name" value="Lin-54_fam"/>
</dbReference>